<organism evidence="1 2">
    <name type="scientific">Populus trichocarpa</name>
    <name type="common">Western balsam poplar</name>
    <name type="synonym">Populus balsamifera subsp. trichocarpa</name>
    <dbReference type="NCBI Taxonomy" id="3694"/>
    <lineage>
        <taxon>Eukaryota</taxon>
        <taxon>Viridiplantae</taxon>
        <taxon>Streptophyta</taxon>
        <taxon>Embryophyta</taxon>
        <taxon>Tracheophyta</taxon>
        <taxon>Spermatophyta</taxon>
        <taxon>Magnoliopsida</taxon>
        <taxon>eudicotyledons</taxon>
        <taxon>Gunneridae</taxon>
        <taxon>Pentapetalae</taxon>
        <taxon>rosids</taxon>
        <taxon>fabids</taxon>
        <taxon>Malpighiales</taxon>
        <taxon>Salicaceae</taxon>
        <taxon>Saliceae</taxon>
        <taxon>Populus</taxon>
    </lineage>
</organism>
<sequence length="46" mass="5420">MNAGANGQFMCSKNKRHDCTFLFLKRLTPYSMEQKLMLQCTIMNFK</sequence>
<accession>A0ACC0TB56</accession>
<keyword evidence="2" id="KW-1185">Reference proteome</keyword>
<protein>
    <submittedName>
        <fullName evidence="1">Uncharacterized protein</fullName>
    </submittedName>
</protein>
<proteinExistence type="predicted"/>
<gene>
    <name evidence="1" type="ORF">POPTR_002G000901v4</name>
</gene>
<evidence type="ECO:0000313" key="2">
    <source>
        <dbReference type="Proteomes" id="UP000006729"/>
    </source>
</evidence>
<dbReference type="Proteomes" id="UP000006729">
    <property type="component" value="Chromosome 2"/>
</dbReference>
<reference evidence="1 2" key="1">
    <citation type="journal article" date="2006" name="Science">
        <title>The genome of black cottonwood, Populus trichocarpa (Torr. &amp; Gray).</title>
        <authorList>
            <person name="Tuskan G.A."/>
            <person name="Difazio S."/>
            <person name="Jansson S."/>
            <person name="Bohlmann J."/>
            <person name="Grigoriev I."/>
            <person name="Hellsten U."/>
            <person name="Putnam N."/>
            <person name="Ralph S."/>
            <person name="Rombauts S."/>
            <person name="Salamov A."/>
            <person name="Schein J."/>
            <person name="Sterck L."/>
            <person name="Aerts A."/>
            <person name="Bhalerao R.R."/>
            <person name="Bhalerao R.P."/>
            <person name="Blaudez D."/>
            <person name="Boerjan W."/>
            <person name="Brun A."/>
            <person name="Brunner A."/>
            <person name="Busov V."/>
            <person name="Campbell M."/>
            <person name="Carlson J."/>
            <person name="Chalot M."/>
            <person name="Chapman J."/>
            <person name="Chen G.L."/>
            <person name="Cooper D."/>
            <person name="Coutinho P.M."/>
            <person name="Couturier J."/>
            <person name="Covert S."/>
            <person name="Cronk Q."/>
            <person name="Cunningham R."/>
            <person name="Davis J."/>
            <person name="Degroeve S."/>
            <person name="Dejardin A."/>
            <person name="Depamphilis C."/>
            <person name="Detter J."/>
            <person name="Dirks B."/>
            <person name="Dubchak I."/>
            <person name="Duplessis S."/>
            <person name="Ehlting J."/>
            <person name="Ellis B."/>
            <person name="Gendler K."/>
            <person name="Goodstein D."/>
            <person name="Gribskov M."/>
            <person name="Grimwood J."/>
            <person name="Groover A."/>
            <person name="Gunter L."/>
            <person name="Hamberger B."/>
            <person name="Heinze B."/>
            <person name="Helariutta Y."/>
            <person name="Henrissat B."/>
            <person name="Holligan D."/>
            <person name="Holt R."/>
            <person name="Huang W."/>
            <person name="Islam-Faridi N."/>
            <person name="Jones S."/>
            <person name="Jones-Rhoades M."/>
            <person name="Jorgensen R."/>
            <person name="Joshi C."/>
            <person name="Kangasjarvi J."/>
            <person name="Karlsson J."/>
            <person name="Kelleher C."/>
            <person name="Kirkpatrick R."/>
            <person name="Kirst M."/>
            <person name="Kohler A."/>
            <person name="Kalluri U."/>
            <person name="Larimer F."/>
            <person name="Leebens-Mack J."/>
            <person name="Leple J.C."/>
            <person name="Locascio P."/>
            <person name="Lou Y."/>
            <person name="Lucas S."/>
            <person name="Martin F."/>
            <person name="Montanini B."/>
            <person name="Napoli C."/>
            <person name="Nelson D.R."/>
            <person name="Nelson C."/>
            <person name="Nieminen K."/>
            <person name="Nilsson O."/>
            <person name="Pereda V."/>
            <person name="Peter G."/>
            <person name="Philippe R."/>
            <person name="Pilate G."/>
            <person name="Poliakov A."/>
            <person name="Razumovskaya J."/>
            <person name="Richardson P."/>
            <person name="Rinaldi C."/>
            <person name="Ritland K."/>
            <person name="Rouze P."/>
            <person name="Ryaboy D."/>
            <person name="Schmutz J."/>
            <person name="Schrader J."/>
            <person name="Segerman B."/>
            <person name="Shin H."/>
            <person name="Siddiqui A."/>
            <person name="Sterky F."/>
            <person name="Terry A."/>
            <person name="Tsai C.J."/>
            <person name="Uberbacher E."/>
            <person name="Unneberg P."/>
            <person name="Vahala J."/>
            <person name="Wall K."/>
            <person name="Wessler S."/>
            <person name="Yang G."/>
            <person name="Yin T."/>
            <person name="Douglas C."/>
            <person name="Marra M."/>
            <person name="Sandberg G."/>
            <person name="Van de Peer Y."/>
            <person name="Rokhsar D."/>
        </authorList>
    </citation>
    <scope>NUCLEOTIDE SEQUENCE [LARGE SCALE GENOMIC DNA]</scope>
    <source>
        <strain evidence="2">cv. Nisqually</strain>
    </source>
</reference>
<dbReference type="EMBL" id="CM009291">
    <property type="protein sequence ID" value="KAI9398770.1"/>
    <property type="molecule type" value="Genomic_DNA"/>
</dbReference>
<name>A0ACC0TB56_POPTR</name>
<comment type="caution">
    <text evidence="1">The sequence shown here is derived from an EMBL/GenBank/DDBJ whole genome shotgun (WGS) entry which is preliminary data.</text>
</comment>
<evidence type="ECO:0000313" key="1">
    <source>
        <dbReference type="EMBL" id="KAI9398770.1"/>
    </source>
</evidence>